<dbReference type="AlphaFoldDB" id="A0A538U7A4"/>
<dbReference type="Proteomes" id="UP000319771">
    <property type="component" value="Unassembled WGS sequence"/>
</dbReference>
<dbReference type="InterPro" id="IPR036736">
    <property type="entry name" value="ACP-like_sf"/>
</dbReference>
<dbReference type="SUPFAM" id="SSF47336">
    <property type="entry name" value="ACP-like"/>
    <property type="match status" value="1"/>
</dbReference>
<name>A0A538U7A4_UNCEI</name>
<sequence>MNDGKLKRCFSESLGIPIEQVTDGLTYNSIKEWDSVGHMALVASLEGSFDIMLDTDDIVAMSSVGKARDILAKYGVAFDAA</sequence>
<evidence type="ECO:0000313" key="1">
    <source>
        <dbReference type="EMBL" id="TMQ71763.1"/>
    </source>
</evidence>
<dbReference type="Gene3D" id="1.10.1200.10">
    <property type="entry name" value="ACP-like"/>
    <property type="match status" value="1"/>
</dbReference>
<reference evidence="1 2" key="1">
    <citation type="journal article" date="2019" name="Nat. Microbiol.">
        <title>Mediterranean grassland soil C-N compound turnover is dependent on rainfall and depth, and is mediated by genomically divergent microorganisms.</title>
        <authorList>
            <person name="Diamond S."/>
            <person name="Andeer P.F."/>
            <person name="Li Z."/>
            <person name="Crits-Christoph A."/>
            <person name="Burstein D."/>
            <person name="Anantharaman K."/>
            <person name="Lane K.R."/>
            <person name="Thomas B.C."/>
            <person name="Pan C."/>
            <person name="Northen T.R."/>
            <person name="Banfield J.F."/>
        </authorList>
    </citation>
    <scope>NUCLEOTIDE SEQUENCE [LARGE SCALE GENOMIC DNA]</scope>
    <source>
        <strain evidence="1">WS_11</strain>
    </source>
</reference>
<comment type="caution">
    <text evidence="1">The sequence shown here is derived from an EMBL/GenBank/DDBJ whole genome shotgun (WGS) entry which is preliminary data.</text>
</comment>
<organism evidence="1 2">
    <name type="scientific">Eiseniibacteriota bacterium</name>
    <dbReference type="NCBI Taxonomy" id="2212470"/>
    <lineage>
        <taxon>Bacteria</taxon>
        <taxon>Candidatus Eiseniibacteriota</taxon>
    </lineage>
</organism>
<protein>
    <submittedName>
        <fullName evidence="1">Acyl carrier protein</fullName>
    </submittedName>
</protein>
<gene>
    <name evidence="1" type="ORF">E6K81_09260</name>
</gene>
<evidence type="ECO:0000313" key="2">
    <source>
        <dbReference type="Proteomes" id="UP000319771"/>
    </source>
</evidence>
<proteinExistence type="predicted"/>
<dbReference type="EMBL" id="VBPB01000146">
    <property type="protein sequence ID" value="TMQ71763.1"/>
    <property type="molecule type" value="Genomic_DNA"/>
</dbReference>
<accession>A0A538U7A4</accession>